<dbReference type="EMBL" id="LFNT01000002">
    <property type="protein sequence ID" value="KMS76665.1"/>
    <property type="molecule type" value="Genomic_DNA"/>
</dbReference>
<dbReference type="Proteomes" id="UP000037432">
    <property type="component" value="Unassembled WGS sequence"/>
</dbReference>
<name>A0A0J8CFC6_STRVR</name>
<evidence type="ECO:0000256" key="1">
    <source>
        <dbReference type="SAM" id="MobiDB-lite"/>
    </source>
</evidence>
<dbReference type="PATRIC" id="fig|1938.3.peg.3"/>
<protein>
    <submittedName>
        <fullName evidence="2">Uncharacterized protein</fullName>
    </submittedName>
</protein>
<dbReference type="RefSeq" id="WP_048579265.1">
    <property type="nucleotide sequence ID" value="NZ_LFNT01000002.1"/>
</dbReference>
<accession>A0A0J8CFC6</accession>
<comment type="caution">
    <text evidence="2">The sequence shown here is derived from an EMBL/GenBank/DDBJ whole genome shotgun (WGS) entry which is preliminary data.</text>
</comment>
<gene>
    <name evidence="2" type="ORF">ACM01_02060</name>
</gene>
<evidence type="ECO:0000313" key="2">
    <source>
        <dbReference type="EMBL" id="KMS76665.1"/>
    </source>
</evidence>
<evidence type="ECO:0000313" key="3">
    <source>
        <dbReference type="Proteomes" id="UP000037432"/>
    </source>
</evidence>
<dbReference type="AlphaFoldDB" id="A0A0J8CFC6"/>
<reference evidence="2 3" key="1">
    <citation type="submission" date="2015-06" db="EMBL/GenBank/DDBJ databases">
        <authorList>
            <person name="Ju K.-S."/>
            <person name="Doroghazi J.R."/>
            <person name="Metcalf W.W."/>
        </authorList>
    </citation>
    <scope>NUCLEOTIDE SEQUENCE [LARGE SCALE GENOMIC DNA]</scope>
    <source>
        <strain evidence="2 3">NRRL 3414</strain>
    </source>
</reference>
<organism evidence="2 3">
    <name type="scientific">Streptomyces viridochromogenes</name>
    <dbReference type="NCBI Taxonomy" id="1938"/>
    <lineage>
        <taxon>Bacteria</taxon>
        <taxon>Bacillati</taxon>
        <taxon>Actinomycetota</taxon>
        <taxon>Actinomycetes</taxon>
        <taxon>Kitasatosporales</taxon>
        <taxon>Streptomycetaceae</taxon>
        <taxon>Streptomyces</taxon>
    </lineage>
</organism>
<dbReference type="OrthoDB" id="4230094at2"/>
<proteinExistence type="predicted"/>
<sequence>MAHTTIKVESSVRDRLAILAAEKDTTIAGLVGEFATHTLTQSERDEQVAKTLEVLHALSGYAPDPEQDRAADDELTRRLGSTA</sequence>
<feature type="compositionally biased region" description="Basic and acidic residues" evidence="1">
    <location>
        <begin position="66"/>
        <end position="77"/>
    </location>
</feature>
<feature type="region of interest" description="Disordered" evidence="1">
    <location>
        <begin position="59"/>
        <end position="83"/>
    </location>
</feature>